<dbReference type="RefSeq" id="WP_253236580.1">
    <property type="nucleotide sequence ID" value="NZ_JAMYJR010000005.1"/>
</dbReference>
<dbReference type="PANTHER" id="PTHR43861">
    <property type="entry name" value="TRANS-ACONITATE 2-METHYLTRANSFERASE-RELATED"/>
    <property type="match status" value="1"/>
</dbReference>
<accession>A0ABT1DHY8</accession>
<dbReference type="SUPFAM" id="SSF53335">
    <property type="entry name" value="S-adenosyl-L-methionine-dependent methyltransferases"/>
    <property type="match status" value="1"/>
</dbReference>
<dbReference type="InterPro" id="IPR029063">
    <property type="entry name" value="SAM-dependent_MTases_sf"/>
</dbReference>
<evidence type="ECO:0000313" key="1">
    <source>
        <dbReference type="EMBL" id="MCO8270444.1"/>
    </source>
</evidence>
<reference evidence="1 2" key="1">
    <citation type="submission" date="2022-06" db="EMBL/GenBank/DDBJ databases">
        <title>New Species of the Genus Actinoplanes, ActinopZanes ferrugineus.</title>
        <authorList>
            <person name="Ding P."/>
        </authorList>
    </citation>
    <scope>NUCLEOTIDE SEQUENCE [LARGE SCALE GENOMIC DNA]</scope>
    <source>
        <strain evidence="1 2">TRM88003</strain>
    </source>
</reference>
<dbReference type="Gene3D" id="3.40.50.150">
    <property type="entry name" value="Vaccinia Virus protein VP39"/>
    <property type="match status" value="1"/>
</dbReference>
<proteinExistence type="predicted"/>
<dbReference type="Proteomes" id="UP001523369">
    <property type="component" value="Unassembled WGS sequence"/>
</dbReference>
<dbReference type="EMBL" id="JAMYJR010000005">
    <property type="protein sequence ID" value="MCO8270444.1"/>
    <property type="molecule type" value="Genomic_DNA"/>
</dbReference>
<dbReference type="InterPro" id="IPR008715">
    <property type="entry name" value="SAM-MeTfrase_NodS-like"/>
</dbReference>
<gene>
    <name evidence="1" type="ORF">M1L60_07525</name>
</gene>
<dbReference type="PANTHER" id="PTHR43861:SF1">
    <property type="entry name" value="TRANS-ACONITATE 2-METHYLTRANSFERASE"/>
    <property type="match status" value="1"/>
</dbReference>
<dbReference type="CDD" id="cd02440">
    <property type="entry name" value="AdoMet_MTases"/>
    <property type="match status" value="1"/>
</dbReference>
<name>A0ABT1DHY8_9ACTN</name>
<keyword evidence="2" id="KW-1185">Reference proteome</keyword>
<dbReference type="Pfam" id="PF05401">
    <property type="entry name" value="NodS"/>
    <property type="match status" value="1"/>
</dbReference>
<evidence type="ECO:0000313" key="2">
    <source>
        <dbReference type="Proteomes" id="UP001523369"/>
    </source>
</evidence>
<sequence>MARALDDAQPPADSVSLDYFEGLYMAKDDPWDLATKWHDRRKYAVTVASLPREHYRRCYEPGASVGLLTALLAPRCDEILAVDSVDSAVEQARSLLGEFPNVRVERANLPAELPDGTFDLIVVGDLLYYFNAADLDATLHGLVERLEPGGDLVGVHFRDRVNGGNYDGFQAHEALAARPGLERVVHHEDEWFLLDVFRRTAPVSM</sequence>
<comment type="caution">
    <text evidence="1">The sequence shown here is derived from an EMBL/GenBank/DDBJ whole genome shotgun (WGS) entry which is preliminary data.</text>
</comment>
<protein>
    <submittedName>
        <fullName evidence="1">Nodulation S family protein</fullName>
    </submittedName>
</protein>
<organism evidence="1 2">
    <name type="scientific">Paractinoplanes aksuensis</name>
    <dbReference type="NCBI Taxonomy" id="2939490"/>
    <lineage>
        <taxon>Bacteria</taxon>
        <taxon>Bacillati</taxon>
        <taxon>Actinomycetota</taxon>
        <taxon>Actinomycetes</taxon>
        <taxon>Micromonosporales</taxon>
        <taxon>Micromonosporaceae</taxon>
        <taxon>Paractinoplanes</taxon>
    </lineage>
</organism>